<feature type="region of interest" description="Disordered" evidence="1">
    <location>
        <begin position="30"/>
        <end position="52"/>
    </location>
</feature>
<proteinExistence type="predicted"/>
<feature type="signal peptide" evidence="2">
    <location>
        <begin position="1"/>
        <end position="19"/>
    </location>
</feature>
<dbReference type="Proteomes" id="UP001458946">
    <property type="component" value="Unassembled WGS sequence"/>
</dbReference>
<protein>
    <submittedName>
        <fullName evidence="3">Uncharacterized protein</fullName>
    </submittedName>
</protein>
<dbReference type="RefSeq" id="WP_353541213.1">
    <property type="nucleotide sequence ID" value="NZ_BAABRN010000007.1"/>
</dbReference>
<keyword evidence="4" id="KW-1185">Reference proteome</keyword>
<keyword evidence="2" id="KW-0732">Signal</keyword>
<sequence>MRKFALTALLLLPAASAQTVPVIPATPTTAPAAPAAPTPVTPTPVTPTPAATSTAPALTALLLTAPVGASTEFVSTTTSRSSIEDVQVSAAAGSKISEAKLNEARRSLQAAMGELKNMPATTLTGKAFFKVTARDASGQTTLVNTIIQNMPPMAKTGAAKAKSSITMKFTQQIAPDGKVTFKGIESDDPQIAAVFKTLTPEKMQQFATQNGTDFAGVYGKPLTIGEARTSTVNMDAEELMRSLLSAFAGPQGQKLFGDVKASPLQVATTTTYMGQNAQGQYAFETGSRFEPWHISLSVPAPASSAAPLSMNVDLLSAFGKGTATYRADGLPTSISQDTNMKMQMTMIMDGLQVKMTMSMAQSVSMKPR</sequence>
<feature type="chain" id="PRO_5045203839" evidence="2">
    <location>
        <begin position="20"/>
        <end position="368"/>
    </location>
</feature>
<evidence type="ECO:0000313" key="3">
    <source>
        <dbReference type="EMBL" id="GAA5501243.1"/>
    </source>
</evidence>
<evidence type="ECO:0000313" key="4">
    <source>
        <dbReference type="Proteomes" id="UP001458946"/>
    </source>
</evidence>
<comment type="caution">
    <text evidence="3">The sequence shown here is derived from an EMBL/GenBank/DDBJ whole genome shotgun (WGS) entry which is preliminary data.</text>
</comment>
<organism evidence="3 4">
    <name type="scientific">Deinococcus xinjiangensis</name>
    <dbReference type="NCBI Taxonomy" id="457454"/>
    <lineage>
        <taxon>Bacteria</taxon>
        <taxon>Thermotogati</taxon>
        <taxon>Deinococcota</taxon>
        <taxon>Deinococci</taxon>
        <taxon>Deinococcales</taxon>
        <taxon>Deinococcaceae</taxon>
        <taxon>Deinococcus</taxon>
    </lineage>
</organism>
<dbReference type="EMBL" id="BAABRN010000007">
    <property type="protein sequence ID" value="GAA5501243.1"/>
    <property type="molecule type" value="Genomic_DNA"/>
</dbReference>
<evidence type="ECO:0000256" key="2">
    <source>
        <dbReference type="SAM" id="SignalP"/>
    </source>
</evidence>
<feature type="compositionally biased region" description="Pro residues" evidence="1">
    <location>
        <begin position="34"/>
        <end position="47"/>
    </location>
</feature>
<reference evidence="3 4" key="1">
    <citation type="submission" date="2024-02" db="EMBL/GenBank/DDBJ databases">
        <title>Deinococcus xinjiangensis NBRC 107630.</title>
        <authorList>
            <person name="Ichikawa N."/>
            <person name="Katano-Makiyama Y."/>
            <person name="Hidaka K."/>
        </authorList>
    </citation>
    <scope>NUCLEOTIDE SEQUENCE [LARGE SCALE GENOMIC DNA]</scope>
    <source>
        <strain evidence="3 4">NBRC 107630</strain>
    </source>
</reference>
<accession>A0ABP9VB56</accession>
<name>A0ABP9VB56_9DEIO</name>
<gene>
    <name evidence="3" type="ORF">Dxin01_00975</name>
</gene>
<evidence type="ECO:0000256" key="1">
    <source>
        <dbReference type="SAM" id="MobiDB-lite"/>
    </source>
</evidence>